<evidence type="ECO:0000259" key="1">
    <source>
        <dbReference type="Pfam" id="PF03457"/>
    </source>
</evidence>
<sequence>MHGQPLSVVVGLYAEHARRAAVTSDFVTDDGFRLGRWADRQRIARAVRTLPPCREVELDAVGFDWRVDPVPRSDVTRLRMLTELAAFRETRGTAEVPVHYTTDDGVRLGEWLYRQVKRWRTGVLPEDERAVLELFGVSPRPRRRGPRREVPRT</sequence>
<dbReference type="PANTHER" id="PTHR33418">
    <property type="entry name" value="HELICASE-ASSOCIATED"/>
    <property type="match status" value="1"/>
</dbReference>
<feature type="domain" description="Helicase-associated" evidence="1">
    <location>
        <begin position="79"/>
        <end position="133"/>
    </location>
</feature>
<dbReference type="EMBL" id="BAABFB010000002">
    <property type="protein sequence ID" value="GAA4470792.1"/>
    <property type="molecule type" value="Genomic_DNA"/>
</dbReference>
<dbReference type="PANTHER" id="PTHR33418:SF1">
    <property type="entry name" value="HELICASE-ASSOCIATED DOMAIN-CONTAINING PROTEIN"/>
    <property type="match status" value="1"/>
</dbReference>
<gene>
    <name evidence="2" type="ORF">GCM10023094_00370</name>
</gene>
<organism evidence="2 3">
    <name type="scientific">Rhodococcus olei</name>
    <dbReference type="NCBI Taxonomy" id="2161675"/>
    <lineage>
        <taxon>Bacteria</taxon>
        <taxon>Bacillati</taxon>
        <taxon>Actinomycetota</taxon>
        <taxon>Actinomycetes</taxon>
        <taxon>Mycobacteriales</taxon>
        <taxon>Nocardiaceae</taxon>
        <taxon>Rhodococcus</taxon>
    </lineage>
</organism>
<protein>
    <recommendedName>
        <fullName evidence="1">Helicase-associated domain-containing protein</fullName>
    </recommendedName>
</protein>
<dbReference type="Pfam" id="PF03457">
    <property type="entry name" value="HA"/>
    <property type="match status" value="1"/>
</dbReference>
<dbReference type="InterPro" id="IPR005114">
    <property type="entry name" value="Helicase_assoc"/>
</dbReference>
<name>A0ABP8NPQ9_9NOCA</name>
<evidence type="ECO:0000313" key="3">
    <source>
        <dbReference type="Proteomes" id="UP001501183"/>
    </source>
</evidence>
<dbReference type="Proteomes" id="UP001501183">
    <property type="component" value="Unassembled WGS sequence"/>
</dbReference>
<dbReference type="Gene3D" id="6.10.140.530">
    <property type="match status" value="1"/>
</dbReference>
<keyword evidence="3" id="KW-1185">Reference proteome</keyword>
<comment type="caution">
    <text evidence="2">The sequence shown here is derived from an EMBL/GenBank/DDBJ whole genome shotgun (WGS) entry which is preliminary data.</text>
</comment>
<proteinExistence type="predicted"/>
<evidence type="ECO:0000313" key="2">
    <source>
        <dbReference type="EMBL" id="GAA4470792.1"/>
    </source>
</evidence>
<accession>A0ABP8NPQ9</accession>
<reference evidence="3" key="1">
    <citation type="journal article" date="2019" name="Int. J. Syst. Evol. Microbiol.">
        <title>The Global Catalogue of Microorganisms (GCM) 10K type strain sequencing project: providing services to taxonomists for standard genome sequencing and annotation.</title>
        <authorList>
            <consortium name="The Broad Institute Genomics Platform"/>
            <consortium name="The Broad Institute Genome Sequencing Center for Infectious Disease"/>
            <person name="Wu L."/>
            <person name="Ma J."/>
        </authorList>
    </citation>
    <scope>NUCLEOTIDE SEQUENCE [LARGE SCALE GENOMIC DNA]</scope>
    <source>
        <strain evidence="3">JCM 32206</strain>
    </source>
</reference>